<protein>
    <submittedName>
        <fullName evidence="2">Uncharacterized protein</fullName>
    </submittedName>
</protein>
<dbReference type="WBParaSite" id="ACRNAN_scaffold3607.g18518.t1">
    <property type="protein sequence ID" value="ACRNAN_scaffold3607.g18518.t1"/>
    <property type="gene ID" value="ACRNAN_scaffold3607.g18518"/>
</dbReference>
<organism evidence="1 2">
    <name type="scientific">Acrobeloides nanus</name>
    <dbReference type="NCBI Taxonomy" id="290746"/>
    <lineage>
        <taxon>Eukaryota</taxon>
        <taxon>Metazoa</taxon>
        <taxon>Ecdysozoa</taxon>
        <taxon>Nematoda</taxon>
        <taxon>Chromadorea</taxon>
        <taxon>Rhabditida</taxon>
        <taxon>Tylenchina</taxon>
        <taxon>Cephalobomorpha</taxon>
        <taxon>Cephaloboidea</taxon>
        <taxon>Cephalobidae</taxon>
        <taxon>Acrobeloides</taxon>
    </lineage>
</organism>
<accession>A0A914DRD8</accession>
<evidence type="ECO:0000313" key="2">
    <source>
        <dbReference type="WBParaSite" id="ACRNAN_scaffold3607.g18518.t1"/>
    </source>
</evidence>
<name>A0A914DRD8_9BILA</name>
<dbReference type="Proteomes" id="UP000887540">
    <property type="component" value="Unplaced"/>
</dbReference>
<evidence type="ECO:0000313" key="1">
    <source>
        <dbReference type="Proteomes" id="UP000887540"/>
    </source>
</evidence>
<sequence length="243" mass="28438">MLKHMVETNEDDLKIATKQAFNIVMQAIAKKNIKLLKNCCAFNLDDFTSFAFEETLENEFHKFLQQYQTINNFEYKKIIESPEGFHQVTSKKIVKKVRYMDLINVISKLNLELNFTSDDVVFIPEDKNGHILYSIRSEKNPNNDRQVRLLLSIPIMALYKKKILYNSVRDRPLLGESDEVPTNSTTKHLLQLIKYGYTRPLMAGAIITFAWPIDYKIKKKAGDAELFGFYVQLPQRKPYLRYI</sequence>
<reference evidence="2" key="1">
    <citation type="submission" date="2022-11" db="UniProtKB">
        <authorList>
            <consortium name="WormBaseParasite"/>
        </authorList>
    </citation>
    <scope>IDENTIFICATION</scope>
</reference>
<keyword evidence="1" id="KW-1185">Reference proteome</keyword>
<dbReference type="AlphaFoldDB" id="A0A914DRD8"/>
<proteinExistence type="predicted"/>